<gene>
    <name evidence="1" type="ORF">F2Q69_00028464</name>
</gene>
<comment type="caution">
    <text evidence="1">The sequence shown here is derived from an EMBL/GenBank/DDBJ whole genome shotgun (WGS) entry which is preliminary data.</text>
</comment>
<dbReference type="EMBL" id="QGKX02000088">
    <property type="protein sequence ID" value="KAF3587529.1"/>
    <property type="molecule type" value="Genomic_DNA"/>
</dbReference>
<reference evidence="1" key="1">
    <citation type="submission" date="2019-12" db="EMBL/GenBank/DDBJ databases">
        <title>Genome sequencing and annotation of Brassica cretica.</title>
        <authorList>
            <person name="Studholme D.J."/>
            <person name="Sarris P."/>
        </authorList>
    </citation>
    <scope>NUCLEOTIDE SEQUENCE</scope>
    <source>
        <strain evidence="1">PFS-109/04</strain>
        <tissue evidence="1">Leaf</tissue>
    </source>
</reference>
<dbReference type="AlphaFoldDB" id="A0A8S9S675"/>
<protein>
    <submittedName>
        <fullName evidence="1">Uncharacterized protein</fullName>
    </submittedName>
</protein>
<organism evidence="1 2">
    <name type="scientific">Brassica cretica</name>
    <name type="common">Mustard</name>
    <dbReference type="NCBI Taxonomy" id="69181"/>
    <lineage>
        <taxon>Eukaryota</taxon>
        <taxon>Viridiplantae</taxon>
        <taxon>Streptophyta</taxon>
        <taxon>Embryophyta</taxon>
        <taxon>Tracheophyta</taxon>
        <taxon>Spermatophyta</taxon>
        <taxon>Magnoliopsida</taxon>
        <taxon>eudicotyledons</taxon>
        <taxon>Gunneridae</taxon>
        <taxon>Pentapetalae</taxon>
        <taxon>rosids</taxon>
        <taxon>malvids</taxon>
        <taxon>Brassicales</taxon>
        <taxon>Brassicaceae</taxon>
        <taxon>Brassiceae</taxon>
        <taxon>Brassica</taxon>
    </lineage>
</organism>
<sequence>MRRGSPEMNKGERRWVESRVGCRELEGGGDKAGQGGSCESLVSGLIVLSLKLTVCCSKRTDATADLSGAIEAGNKEDFEKYSKRTVKKPRSQKISFRSIKAKLHGELEAKSLGAPGTCVAELLEAWILDGVGVEQDGREEMELVQKLEKRDR</sequence>
<dbReference type="Proteomes" id="UP000712600">
    <property type="component" value="Unassembled WGS sequence"/>
</dbReference>
<proteinExistence type="predicted"/>
<accession>A0A8S9S675</accession>
<evidence type="ECO:0000313" key="2">
    <source>
        <dbReference type="Proteomes" id="UP000712600"/>
    </source>
</evidence>
<evidence type="ECO:0000313" key="1">
    <source>
        <dbReference type="EMBL" id="KAF3587529.1"/>
    </source>
</evidence>
<name>A0A8S9S675_BRACR</name>